<feature type="compositionally biased region" description="Basic and acidic residues" evidence="4">
    <location>
        <begin position="2707"/>
        <end position="2717"/>
    </location>
</feature>
<feature type="compositionally biased region" description="Polar residues" evidence="4">
    <location>
        <begin position="55"/>
        <end position="73"/>
    </location>
</feature>
<dbReference type="PANTHER" id="PTHR11977">
    <property type="entry name" value="VILLIN"/>
    <property type="match status" value="1"/>
</dbReference>
<dbReference type="Pfam" id="PF02209">
    <property type="entry name" value="VHP"/>
    <property type="match status" value="1"/>
</dbReference>
<feature type="domain" description="HP" evidence="6">
    <location>
        <begin position="4204"/>
        <end position="4267"/>
    </location>
</feature>
<feature type="compositionally biased region" description="Polar residues" evidence="4">
    <location>
        <begin position="743"/>
        <end position="757"/>
    </location>
</feature>
<feature type="compositionally biased region" description="Basic and acidic residues" evidence="4">
    <location>
        <begin position="2595"/>
        <end position="2615"/>
    </location>
</feature>
<feature type="compositionally biased region" description="Basic and acidic residues" evidence="4">
    <location>
        <begin position="1098"/>
        <end position="1110"/>
    </location>
</feature>
<dbReference type="Gene3D" id="3.40.20.10">
    <property type="entry name" value="Severin"/>
    <property type="match status" value="5"/>
</dbReference>
<feature type="region of interest" description="Disordered" evidence="4">
    <location>
        <begin position="1518"/>
        <end position="1558"/>
    </location>
</feature>
<feature type="region of interest" description="Disordered" evidence="4">
    <location>
        <begin position="1813"/>
        <end position="2070"/>
    </location>
</feature>
<feature type="compositionally biased region" description="Basic and acidic residues" evidence="4">
    <location>
        <begin position="435"/>
        <end position="450"/>
    </location>
</feature>
<feature type="compositionally biased region" description="Basic and acidic residues" evidence="4">
    <location>
        <begin position="1192"/>
        <end position="1212"/>
    </location>
</feature>
<dbReference type="Proteomes" id="UP000838412">
    <property type="component" value="Chromosome 17"/>
</dbReference>
<feature type="compositionally biased region" description="Basic residues" evidence="4">
    <location>
        <begin position="3391"/>
        <end position="3403"/>
    </location>
</feature>
<feature type="compositionally biased region" description="Basic and acidic residues" evidence="4">
    <location>
        <begin position="3213"/>
        <end position="3225"/>
    </location>
</feature>
<feature type="compositionally biased region" description="Basic and acidic residues" evidence="4">
    <location>
        <begin position="2980"/>
        <end position="3027"/>
    </location>
</feature>
<feature type="region of interest" description="Disordered" evidence="4">
    <location>
        <begin position="1765"/>
        <end position="1786"/>
    </location>
</feature>
<feature type="compositionally biased region" description="Polar residues" evidence="4">
    <location>
        <begin position="2617"/>
        <end position="2634"/>
    </location>
</feature>
<reference evidence="7" key="1">
    <citation type="submission" date="2022-01" db="EMBL/GenBank/DDBJ databases">
        <authorList>
            <person name="Braso-Vives M."/>
        </authorList>
    </citation>
    <scope>NUCLEOTIDE SEQUENCE</scope>
</reference>
<gene>
    <name evidence="7" type="primary">SVIL</name>
    <name evidence="7" type="ORF">BLAG_LOCUS10175</name>
</gene>
<evidence type="ECO:0000313" key="7">
    <source>
        <dbReference type="EMBL" id="CAH1248887.1"/>
    </source>
</evidence>
<feature type="region of interest" description="Disordered" evidence="4">
    <location>
        <begin position="2330"/>
        <end position="2376"/>
    </location>
</feature>
<feature type="compositionally biased region" description="Basic and acidic residues" evidence="4">
    <location>
        <begin position="3050"/>
        <end position="3063"/>
    </location>
</feature>
<feature type="region of interest" description="Disordered" evidence="4">
    <location>
        <begin position="377"/>
        <end position="604"/>
    </location>
</feature>
<feature type="coiled-coil region" evidence="3">
    <location>
        <begin position="2537"/>
        <end position="2564"/>
    </location>
</feature>
<dbReference type="OrthoDB" id="28894at2759"/>
<dbReference type="GO" id="GO:0051015">
    <property type="term" value="F:actin filament binding"/>
    <property type="evidence" value="ECO:0007669"/>
    <property type="project" value="InterPro"/>
</dbReference>
<feature type="compositionally biased region" description="Basic and acidic residues" evidence="4">
    <location>
        <begin position="512"/>
        <end position="528"/>
    </location>
</feature>
<evidence type="ECO:0000259" key="6">
    <source>
        <dbReference type="PROSITE" id="PS51089"/>
    </source>
</evidence>
<dbReference type="GO" id="GO:0051016">
    <property type="term" value="P:barbed-end actin filament capping"/>
    <property type="evidence" value="ECO:0007669"/>
    <property type="project" value="TreeGrafter"/>
</dbReference>
<feature type="region of interest" description="Disordered" evidence="4">
    <location>
        <begin position="3213"/>
        <end position="3248"/>
    </location>
</feature>
<dbReference type="GO" id="GO:0005546">
    <property type="term" value="F:phosphatidylinositol-4,5-bisphosphate binding"/>
    <property type="evidence" value="ECO:0007669"/>
    <property type="project" value="TreeGrafter"/>
</dbReference>
<proteinExistence type="inferred from homology"/>
<feature type="region of interest" description="Disordered" evidence="4">
    <location>
        <begin position="2394"/>
        <end position="2415"/>
    </location>
</feature>
<feature type="compositionally biased region" description="Basic and acidic residues" evidence="4">
    <location>
        <begin position="2130"/>
        <end position="2158"/>
    </location>
</feature>
<feature type="region of interest" description="Disordered" evidence="4">
    <location>
        <begin position="55"/>
        <end position="95"/>
    </location>
</feature>
<dbReference type="InterPro" id="IPR029006">
    <property type="entry name" value="ADF-H/Gelsolin-like_dom_sf"/>
</dbReference>
<feature type="compositionally biased region" description="Polar residues" evidence="4">
    <location>
        <begin position="1813"/>
        <end position="1827"/>
    </location>
</feature>
<feature type="compositionally biased region" description="Basic and acidic residues" evidence="4">
    <location>
        <begin position="492"/>
        <end position="505"/>
    </location>
</feature>
<dbReference type="InterPro" id="IPR036886">
    <property type="entry name" value="Villin_headpiece_dom_sf"/>
</dbReference>
<feature type="region of interest" description="Disordered" evidence="4">
    <location>
        <begin position="3286"/>
        <end position="3347"/>
    </location>
</feature>
<feature type="compositionally biased region" description="Polar residues" evidence="4">
    <location>
        <begin position="1310"/>
        <end position="1326"/>
    </location>
</feature>
<feature type="compositionally biased region" description="Polar residues" evidence="4">
    <location>
        <begin position="1213"/>
        <end position="1235"/>
    </location>
</feature>
<feature type="compositionally biased region" description="Basic and acidic residues" evidence="4">
    <location>
        <begin position="2330"/>
        <end position="2340"/>
    </location>
</feature>
<feature type="compositionally biased region" description="Polar residues" evidence="4">
    <location>
        <begin position="2680"/>
        <end position="2691"/>
    </location>
</feature>
<feature type="compositionally biased region" description="Polar residues" evidence="4">
    <location>
        <begin position="563"/>
        <end position="573"/>
    </location>
</feature>
<name>A0A8K0EHB7_BRALA</name>
<dbReference type="PANTHER" id="PTHR11977:SF133">
    <property type="entry name" value="DUF4045 DOMAIN-CONTAINING PROTEIN"/>
    <property type="match status" value="1"/>
</dbReference>
<feature type="compositionally biased region" description="Basic and acidic residues" evidence="4">
    <location>
        <begin position="2398"/>
        <end position="2410"/>
    </location>
</feature>
<sequence length="4267" mass="475686">MSLSTHNKTSALLTLLWSPPMCQCTQCATRRMGSEGCCPLCVSKKGISSLLHTSAWKSGHNQPSAKTNSPQERSSIKRHSKEDHGTGENPFRRTLVGQTNGQDWREGAAYGSDVNLSTAHYTCNVNSYKPYNDRRVTFMNTTVTASCDVIEEDFNMSKPSSPSKGSGIFRSPTTSIKNFFGKLAHRSEDEGKNNINKVQKHASMEVIPIDSVDQLSTKLGQSVENVAAVTNGESKDTPRSRRRAVVEGAVPIAKSRLHGKNTNYAPPLAHAYQKKKEFNAGDASLSKCLDVIRADVKSYTSLQRRHPIEIKRKFEQARQESGESGDLDWRQGRPHSRSRSRSPGSTRSGSPVTEGGYDTASSSEAHLNRAVHGRYLGNMLAPPRQRLSVSPERERIQSTSPSTDGRQSASMSSGGLASPSPQASPHSSRHSHSPIPEDVRSKSSSLERPKVSVQPPTPLVKRRSRETHRGAPRVKSLEMSVEDYNNLSSRYFIEKEQERSKERTESISPSRHPIEIKRKLDMARERSLSQESSDSTTGRLSNDSQPTEKFQISSAAEKKTTLYRPTQPTTGLSPTKREIASAEAHPTSGDQRPLDKYEVKPKGSDEKLGYFEDRVLGGEKDLVNNNGERVFCMVRIAPTVSPKPERSDSESPLKETIGDSLENYFKMTPTSQPGSNESNASNPSGKQRIVGASTSIVKPHSPGIADSPSPNKPSYSPQLNGNINKMQKCRSADSDILPAPTAVLQQPAETSRSSRLSPVSALQVPQAPAGASDLPHSPPGQGAFYVVRTTEQPEPVKLRAQVRDISFFADPVVKKERPKSVPDSKGFDWVEEQHYFDKSGRYVKEIRKVEYSPSGSQKLGDSGYISPSKTPPSCQTPPTDATPGENNPGPSRQQPRRTMRRSLSAGEFSTPVTTGSESDGANAPVYTRAMSTDKQAKESPDLLASVKPGLSKRSPALRKKMLLQKSPSLDAADQKPMITKARVQGPAEHAPIQASYAPVQAEYAPVHGEYAPVVGKMEPTKEEEEDKVVDQRVIKQAGTRTPRKYVESGKPQRRMTMPDASTMKAAAVQNHMPIGSAVTRVEQMYAKLEQDTIDYLCKSEAEKDSEVKDTSKRRKRLVKSFSVDDSRNDTGVTASKPPLPKTPSPKGWTDSPIYNKPSSDEDIKSRAARILGVDVKDLPPNLAGVSGTKSQRMKDWREKTTQRESRKEEHSFKPSSDIPQQLESQQASPKTSSAVASGRPASVLVTVASPEDESNLSDYESHTIIRQRSKTDSTPYESSEEERKKFLRNRKKSLPGSTEKIAAELKPPTGTRSPKGSRSPKQQRSPTLRRKSSSLLALKAEQKDSSESSSEEVDLRKHPIVSPRLRRRVKRPKRTGQDGALRGGIHWVYNPSYRESPPDSNVLTVPSWEDAIAERLLAGYDQESGRDVSQWRCFSDEDASDVSKGPSTKKKQGLSSEERVRSPVRGRSTRYSTQPVSLADRPAAVPQRLSIRGEDEVITGSSVTRLRELFNYSTYRKTNLQPLPNTSSGEDVTNQDTSPPDSTNVGNTAEKQQRVPTQKLVFRKTGRKWGSLRVKGTPKIEFEEDSSPFTRSYSFRRKDLKDEGLEDITGIVSRIRQLFGDSKDETEQPALVKPAGAHDRHVSSSPEVQGESEFQGVKSASSPVQHSLHTPATTKPVAPTITSRMATSDIEPHQQNNKMKEEKENDVERAERIAKYKAQRRRELAQKYDFLNKSVAGDAQAHRARFGKNRNFTIGSSPESALSIAAARSEAESRVGQHPMGLSPRLVRRGSHDSAIMAESVAKFSADDHHSGLTQADLSVDPSTAHPTPSPRCLRRYRRSETLPMERTDIMTMLSPDSEEPSKIAPDQQVTNFTEKDTRPDPDGGPEDQTVAPVHEVTCGEQTEDQDQSESSGLSKGTEGAESQPRRVHAGDFCDMEVAERRRRDRERREYRRRRKEEKRKSKLNMPGEEDQFPDFTRTAAAPEDVYTDGQLSAVPQELSGGDREASPSRIYVDTAVVEPRDRMSSQTEDTSDSDKKQIQKGMQLTKQPSYQEERVQSSSTQKKAPEVIGETRTQEKLDLMLTELKIKKGQLKVKDVDKLSGVPRVSRFQNLSPRKDDLAVDSTTESEYEGGHMSDNHSSRVKKLSDDPRPSRAEALLRSKRPLLPSKVKRQLGGEEKRLALHIAGKSSDSSRSDTSDVEGKHSSFLTYMKAGAEEINGDADETTPTPVTELRVEEEASTVSVENVETKPKKVQGSAEKLVELKVVEEPSAAITPRDMSTLDEKLAKLKQRLEQRTKLQVEEVKLAKPEGLGIKIEAKISEKYRKVEKKVDALEESDSLKMENTVSSKDGAVDEKSEGGSDEEAETTTRPSAQITEEELAAIREVDLAIEEEQQFPEEVAKPTEETRQSWKEPVNTGKEVIHAVKVVPQPATTLKEKELHAKDVFEEAREMMKQELKVAEEEEKDSTVVKETEQSAIYSSIQPTSRSGDSSEFDSTSQPTKFHGKPPLSLELDLETEPMSEVARQPPTPGSPRFSVIESLRESARKLDDKIKSLKEGTKKLEEKIGHKRQDKIQKLGEKVSKFEAIAKGGPPVGKDGRTRMKMSSKERRKDERFRTQPITAMEKSSGTASEISETVTTLKELLGQRAPFSFFQRKEKEAAATAARETPTHRPKREGPEKPNTSRFKTQPVTTAEVEEAAQHGKPAPKKLDDLIEESKPSLLNEKGEPLVSEGETARMSVTARAEIFKKIQEEEKAKSTKLPVTSAAQRRIRRAQRYERSKTQPITPEELHSASQIASSSRKHEEPSPPQNNVEDDKDVSRLTLAEKMALFNEKAEPPKPQPKIATPTRKRRTASRFKTQPITVEEVQKAKMGEAAKMSPLVMSFQPPPDPDAMSSLPIDQAREMHAQFYNSGVSLARSWSDLRDAGAPAKPIRGILRQDKKEHSAEPKSILEMKDGRGEQCSPRSILKKDASGLPLSPDTRVKGILKKERSFESAHEEPKVRSPYKSDIDEPRVRGILKTPERRISSEEPMEGILKKASPESQAPVEGILKPRSDSDASREVRGILKHERTSADDEDMNGEMTVAPSWVASVAPSNLARVRSGDVVDGGALSKAPGAETTSPRKRRFSQERHMTMPVTTSEVEEAERATSEAEKQASVIASSEDEVHNRLAALKRSGDEDWKARLQKEDASQSVTLRDRMSMIEVAEEGWKKRVERRSSLTRPERPTSLADRMSKLQDSSETWKQRVGSKDAEQFTVAGKLGAKGMSPLASPARSPMVERKVKSVPKPLHHEGTMPDPLSHFKVPAPPPAPAQDSGFQPPRLPAMQASKPVESDQVTRTAVGRPDDEETFESFYKTKAPVDVGQVEISLDDFDQISIDALVNTPSLSQTHALHKRALRPRRKVAPVSSNPLRKLQERTDIKQEYEERRLGVADLELKRATVQKVSQHAGFASSALAGLASTEDFSNVSLRSTQSQQASHEQLLPFKDVMLLQVKGRRHVQTRLVQPKAVSLNSGDCFILVTPNIVVNWIGEFANVIEKAKSAEIASVVQAKKDLGCKASTLINLEEPRKELHKAKPFWKALGGKADYQGAGDVNEDEIYEMKVAATNCVYQVQDNKLIPYEDYWGKLPKIDMLDSKQVLVFDFGSELYVWQGRQSDFTKRKVGVKLARQLWEMGYDFSECDINPIYPQGGMPSKSSKRPHWALFAKVNERMETVLFREKFVDWPDSTRIIKCKGNDGTAVKTDVTLDLKPFDAKLLVPVPEDLVRFVLEGMDVGRGTGSISVEERRGQEITTLGTKMWHVLEYESSEMPNHSIGQFHSGDTYVVRWHYQITTVGTKLHGGVSKRIAGGVGRERYAYFFWQGQDSTVNEKGASALMTVELDEERGPQVRVLQGKEPPCFLSLFQGGMVVHIGKREEEDTNTQDTGASCPSHAGPWRFYCIRGELPQEACLRELPVDVHRLRSRSSFLLLNIKMNRVYIWHGCKAHQGTRAVARTAANMLQDRCPLECGLTPNSSLSVIEMEEGKERREFWVALGEKDRTVYDCMLEDPVDFKFTPRMFQMSSISGQFQVTEVLHPARVGPREVCPHPFLQSDMYTASQPAQFLVDNLHEVYLWQGWWPEDEEFTGSAQIRWDMDRKCAMETAMSYCRERRPDNPPKAYLIHAGLEPLTFTNIFPYWDHQEHIAAINIRDGKVRNKAVLVNDVLKRLTKSHYTFDELMERPLPEGVDPMRLEKYLEQADFERVLGMTREEFYLLPLWKQTNLKKDMGLF</sequence>
<dbReference type="CDD" id="cd11293">
    <property type="entry name" value="gelsolin_S4_like"/>
    <property type="match status" value="1"/>
</dbReference>
<feature type="compositionally biased region" description="Basic and acidic residues" evidence="4">
    <location>
        <begin position="2456"/>
        <end position="2473"/>
    </location>
</feature>
<feature type="compositionally biased region" description="Polar residues" evidence="4">
    <location>
        <begin position="529"/>
        <end position="554"/>
    </location>
</feature>
<feature type="compositionally biased region" description="Basic and acidic residues" evidence="4">
    <location>
        <begin position="313"/>
        <end position="331"/>
    </location>
</feature>
<dbReference type="PROSITE" id="PS51089">
    <property type="entry name" value="HP"/>
    <property type="match status" value="1"/>
</dbReference>
<dbReference type="InterPro" id="IPR003128">
    <property type="entry name" value="Villin_headpiece"/>
</dbReference>
<feature type="compositionally biased region" description="Polar residues" evidence="4">
    <location>
        <begin position="1518"/>
        <end position="1556"/>
    </location>
</feature>
<feature type="region of interest" description="Disordered" evidence="4">
    <location>
        <begin position="3106"/>
        <end position="3163"/>
    </location>
</feature>
<feature type="compositionally biased region" description="Basic and acidic residues" evidence="4">
    <location>
        <begin position="2936"/>
        <end position="2958"/>
    </location>
</feature>
<dbReference type="SUPFAM" id="SSF55753">
    <property type="entry name" value="Actin depolymerizing proteins"/>
    <property type="match status" value="5"/>
</dbReference>
<protein>
    <submittedName>
        <fullName evidence="7">SVIL protein</fullName>
    </submittedName>
</protein>
<feature type="region of interest" description="Disordered" evidence="4">
    <location>
        <begin position="1098"/>
        <end position="1384"/>
    </location>
</feature>
<feature type="region of interest" description="Disordered" evidence="4">
    <location>
        <begin position="849"/>
        <end position="958"/>
    </location>
</feature>
<dbReference type="GO" id="GO:0008154">
    <property type="term" value="P:actin polymerization or depolymerization"/>
    <property type="evidence" value="ECO:0007669"/>
    <property type="project" value="TreeGrafter"/>
</dbReference>
<feature type="region of interest" description="Disordered" evidence="4">
    <location>
        <begin position="2586"/>
        <end position="2634"/>
    </location>
</feature>
<feature type="compositionally biased region" description="Basic residues" evidence="4">
    <location>
        <begin position="460"/>
        <end position="472"/>
    </location>
</feature>
<keyword evidence="3" id="KW-0175">Coiled coil</keyword>
<feature type="compositionally biased region" description="Basic and acidic residues" evidence="4">
    <location>
        <begin position="1698"/>
        <end position="1708"/>
    </location>
</feature>
<keyword evidence="2" id="KW-0009">Actin-binding</keyword>
<feature type="region of interest" description="Disordered" evidence="4">
    <location>
        <begin position="2096"/>
        <end position="2202"/>
    </location>
</feature>
<feature type="region of interest" description="Disordered" evidence="4">
    <location>
        <begin position="3391"/>
        <end position="3410"/>
    </location>
</feature>
<feature type="compositionally biased region" description="Polar residues" evidence="4">
    <location>
        <begin position="668"/>
        <end position="685"/>
    </location>
</feature>
<feature type="compositionally biased region" description="Basic and acidic residues" evidence="4">
    <location>
        <begin position="3145"/>
        <end position="3154"/>
    </location>
</feature>
<feature type="compositionally biased region" description="Basic and acidic residues" evidence="4">
    <location>
        <begin position="592"/>
        <end position="604"/>
    </location>
</feature>
<feature type="compositionally biased region" description="Basic and acidic residues" evidence="4">
    <location>
        <begin position="643"/>
        <end position="657"/>
    </location>
</feature>
<feature type="compositionally biased region" description="Polar residues" evidence="4">
    <location>
        <begin position="397"/>
        <end position="415"/>
    </location>
</feature>
<dbReference type="GO" id="GO:0005737">
    <property type="term" value="C:cytoplasm"/>
    <property type="evidence" value="ECO:0007669"/>
    <property type="project" value="TreeGrafter"/>
</dbReference>
<feature type="signal peptide" evidence="5">
    <location>
        <begin position="1"/>
        <end position="24"/>
    </location>
</feature>
<feature type="region of interest" description="Disordered" evidence="4">
    <location>
        <begin position="1436"/>
        <end position="1481"/>
    </location>
</feature>
<feature type="region of interest" description="Disordered" evidence="4">
    <location>
        <begin position="2648"/>
        <end position="2735"/>
    </location>
</feature>
<evidence type="ECO:0000256" key="3">
    <source>
        <dbReference type="SAM" id="Coils"/>
    </source>
</evidence>
<dbReference type="GO" id="GO:0015629">
    <property type="term" value="C:actin cytoskeleton"/>
    <property type="evidence" value="ECO:0007669"/>
    <property type="project" value="TreeGrafter"/>
</dbReference>
<keyword evidence="5" id="KW-0732">Signal</keyword>
<feature type="compositionally biased region" description="Polar residues" evidence="4">
    <location>
        <begin position="2041"/>
        <end position="2063"/>
    </location>
</feature>
<feature type="chain" id="PRO_5035466123" evidence="5">
    <location>
        <begin position="25"/>
        <end position="4267"/>
    </location>
</feature>
<feature type="region of interest" description="Disordered" evidence="4">
    <location>
        <begin position="2456"/>
        <end position="2534"/>
    </location>
</feature>
<feature type="region of interest" description="Disordered" evidence="4">
    <location>
        <begin position="2751"/>
        <end position="2866"/>
    </location>
</feature>
<dbReference type="InterPro" id="IPR007123">
    <property type="entry name" value="Gelsolin-like_dom"/>
</dbReference>
<dbReference type="SMART" id="SM00262">
    <property type="entry name" value="GEL"/>
    <property type="match status" value="3"/>
</dbReference>
<organism evidence="7 8">
    <name type="scientific">Branchiostoma lanceolatum</name>
    <name type="common">Common lancelet</name>
    <name type="synonym">Amphioxus lanceolatum</name>
    <dbReference type="NCBI Taxonomy" id="7740"/>
    <lineage>
        <taxon>Eukaryota</taxon>
        <taxon>Metazoa</taxon>
        <taxon>Chordata</taxon>
        <taxon>Cephalochordata</taxon>
        <taxon>Leptocardii</taxon>
        <taxon>Amphioxiformes</taxon>
        <taxon>Branchiostomatidae</taxon>
        <taxon>Branchiostoma</taxon>
    </lineage>
</organism>
<feature type="compositionally biased region" description="Polar residues" evidence="4">
    <location>
        <begin position="1658"/>
        <end position="1673"/>
    </location>
</feature>
<feature type="compositionally biased region" description="Polar residues" evidence="4">
    <location>
        <begin position="708"/>
        <end position="725"/>
    </location>
</feature>
<feature type="region of interest" description="Disordered" evidence="4">
    <location>
        <begin position="2930"/>
        <end position="3063"/>
    </location>
</feature>
<dbReference type="EMBL" id="OV696702">
    <property type="protein sequence ID" value="CAH1248887.1"/>
    <property type="molecule type" value="Genomic_DNA"/>
</dbReference>
<feature type="compositionally biased region" description="Polar residues" evidence="4">
    <location>
        <begin position="910"/>
        <end position="919"/>
    </location>
</feature>
<evidence type="ECO:0000256" key="2">
    <source>
        <dbReference type="ARBA" id="ARBA00023203"/>
    </source>
</evidence>
<dbReference type="Pfam" id="PF00626">
    <property type="entry name" value="Gelsolin"/>
    <property type="match status" value="2"/>
</dbReference>
<feature type="compositionally biased region" description="Polar residues" evidence="4">
    <location>
        <begin position="853"/>
        <end position="893"/>
    </location>
</feature>
<evidence type="ECO:0000256" key="4">
    <source>
        <dbReference type="SAM" id="MobiDB-lite"/>
    </source>
</evidence>
<comment type="similarity">
    <text evidence="1">Belongs to the villin/gelsolin family.</text>
</comment>
<feature type="compositionally biased region" description="Basic and acidic residues" evidence="4">
    <location>
        <begin position="1938"/>
        <end position="1950"/>
    </location>
</feature>
<feature type="region of interest" description="Disordered" evidence="4">
    <location>
        <begin position="637"/>
        <end position="783"/>
    </location>
</feature>
<dbReference type="InterPro" id="IPR007122">
    <property type="entry name" value="Villin/Gelsolin"/>
</dbReference>
<feature type="region of interest" description="Disordered" evidence="4">
    <location>
        <begin position="1623"/>
        <end position="1708"/>
    </location>
</feature>
<feature type="compositionally biased region" description="Polar residues" evidence="4">
    <location>
        <begin position="2474"/>
        <end position="2500"/>
    </location>
</feature>
<feature type="compositionally biased region" description="Basic residues" evidence="4">
    <location>
        <begin position="1364"/>
        <end position="1374"/>
    </location>
</feature>
<feature type="compositionally biased region" description="Low complexity" evidence="4">
    <location>
        <begin position="341"/>
        <end position="351"/>
    </location>
</feature>
<accession>A0A8K0EHB7</accession>
<keyword evidence="8" id="KW-1185">Reference proteome</keyword>
<feature type="compositionally biased region" description="Basic residues" evidence="4">
    <location>
        <begin position="1951"/>
        <end position="1963"/>
    </location>
</feature>
<feature type="region of interest" description="Disordered" evidence="4">
    <location>
        <begin position="1035"/>
        <end position="1058"/>
    </location>
</feature>
<dbReference type="Gene3D" id="1.10.950.10">
    <property type="entry name" value="Villin headpiece domain"/>
    <property type="match status" value="1"/>
</dbReference>
<feature type="compositionally biased region" description="Basic and acidic residues" evidence="4">
    <location>
        <begin position="2190"/>
        <end position="2202"/>
    </location>
</feature>
<evidence type="ECO:0000256" key="5">
    <source>
        <dbReference type="SAM" id="SignalP"/>
    </source>
</evidence>
<feature type="compositionally biased region" description="Basic and acidic residues" evidence="4">
    <location>
        <begin position="1839"/>
        <end position="1849"/>
    </location>
</feature>
<dbReference type="GO" id="GO:0051014">
    <property type="term" value="P:actin filament severing"/>
    <property type="evidence" value="ECO:0007669"/>
    <property type="project" value="TreeGrafter"/>
</dbReference>
<dbReference type="SMART" id="SM00153">
    <property type="entry name" value="VHP"/>
    <property type="match status" value="1"/>
</dbReference>
<feature type="region of interest" description="Disordered" evidence="4">
    <location>
        <begin position="313"/>
        <end position="363"/>
    </location>
</feature>
<dbReference type="SUPFAM" id="SSF47050">
    <property type="entry name" value="VHP, Villin headpiece domain"/>
    <property type="match status" value="1"/>
</dbReference>
<dbReference type="CDD" id="cd11280">
    <property type="entry name" value="gelsolin_like"/>
    <property type="match status" value="1"/>
</dbReference>
<evidence type="ECO:0000313" key="8">
    <source>
        <dbReference type="Proteomes" id="UP000838412"/>
    </source>
</evidence>
<evidence type="ECO:0000256" key="1">
    <source>
        <dbReference type="ARBA" id="ARBA00008418"/>
    </source>
</evidence>